<dbReference type="PANTHER" id="PTHR10183">
    <property type="entry name" value="CALPAIN"/>
    <property type="match status" value="1"/>
</dbReference>
<dbReference type="AlphaFoldDB" id="A0AA89CDN3"/>
<dbReference type="SUPFAM" id="SSF49758">
    <property type="entry name" value="Calpain large subunit, middle domain (domain III)"/>
    <property type="match status" value="1"/>
</dbReference>
<comment type="caution">
    <text evidence="5">Lacks conserved residue(s) required for the propagation of feature annotation.</text>
</comment>
<dbReference type="Proteomes" id="UP001186944">
    <property type="component" value="Unassembled WGS sequence"/>
</dbReference>
<dbReference type="GO" id="GO:0004198">
    <property type="term" value="F:calcium-dependent cysteine-type endopeptidase activity"/>
    <property type="evidence" value="ECO:0007669"/>
    <property type="project" value="InterPro"/>
</dbReference>
<dbReference type="EMBL" id="VSWD01000001">
    <property type="protein sequence ID" value="KAK3108071.1"/>
    <property type="molecule type" value="Genomic_DNA"/>
</dbReference>
<organism evidence="7 8">
    <name type="scientific">Pinctada imbricata</name>
    <name type="common">Atlantic pearl-oyster</name>
    <name type="synonym">Pinctada martensii</name>
    <dbReference type="NCBI Taxonomy" id="66713"/>
    <lineage>
        <taxon>Eukaryota</taxon>
        <taxon>Metazoa</taxon>
        <taxon>Spiralia</taxon>
        <taxon>Lophotrochozoa</taxon>
        <taxon>Mollusca</taxon>
        <taxon>Bivalvia</taxon>
        <taxon>Autobranchia</taxon>
        <taxon>Pteriomorphia</taxon>
        <taxon>Pterioida</taxon>
        <taxon>Pterioidea</taxon>
        <taxon>Pteriidae</taxon>
        <taxon>Pinctada</taxon>
    </lineage>
</organism>
<dbReference type="InterPro" id="IPR001300">
    <property type="entry name" value="Peptidase_C2_calpain_cat"/>
</dbReference>
<comment type="similarity">
    <text evidence="1">Belongs to the peptidase C2 family.</text>
</comment>
<keyword evidence="2" id="KW-0645">Protease</keyword>
<dbReference type="InterPro" id="IPR022684">
    <property type="entry name" value="Calpain_cysteine_protease"/>
</dbReference>
<proteinExistence type="inferred from homology"/>
<dbReference type="InterPro" id="IPR038765">
    <property type="entry name" value="Papain-like_cys_pep_sf"/>
</dbReference>
<feature type="domain" description="Calpain catalytic" evidence="6">
    <location>
        <begin position="68"/>
        <end position="340"/>
    </location>
</feature>
<name>A0AA89CDN3_PINIB</name>
<comment type="caution">
    <text evidence="7">The sequence shown here is derived from an EMBL/GenBank/DDBJ whole genome shotgun (WGS) entry which is preliminary data.</text>
</comment>
<dbReference type="Gene3D" id="2.60.120.380">
    <property type="match status" value="1"/>
</dbReference>
<gene>
    <name evidence="7" type="ORF">FSP39_000672</name>
</gene>
<protein>
    <recommendedName>
        <fullName evidence="6">Calpain catalytic domain-containing protein</fullName>
    </recommendedName>
</protein>
<evidence type="ECO:0000259" key="6">
    <source>
        <dbReference type="PROSITE" id="PS50203"/>
    </source>
</evidence>
<dbReference type="InterPro" id="IPR022683">
    <property type="entry name" value="Calpain_III"/>
</dbReference>
<dbReference type="SMART" id="SM00230">
    <property type="entry name" value="CysPc"/>
    <property type="match status" value="1"/>
</dbReference>
<keyword evidence="8" id="KW-1185">Reference proteome</keyword>
<reference evidence="7" key="1">
    <citation type="submission" date="2019-08" db="EMBL/GenBank/DDBJ databases">
        <title>The improved chromosome-level genome for the pearl oyster Pinctada fucata martensii using PacBio sequencing and Hi-C.</title>
        <authorList>
            <person name="Zheng Z."/>
        </authorList>
    </citation>
    <scope>NUCLEOTIDE SEQUENCE</scope>
    <source>
        <strain evidence="7">ZZ-2019</strain>
        <tissue evidence="7">Adductor muscle</tissue>
    </source>
</reference>
<dbReference type="GO" id="GO:0006508">
    <property type="term" value="P:proteolysis"/>
    <property type="evidence" value="ECO:0007669"/>
    <property type="project" value="UniProtKB-KW"/>
</dbReference>
<evidence type="ECO:0000256" key="5">
    <source>
        <dbReference type="PROSITE-ProRule" id="PRU00239"/>
    </source>
</evidence>
<sequence>MGCGTSVEFDSLGETDTRLYVKNIFGIYESFWDFRDATYAYIRESRPQCQDLEVWIDEKFPVIPDAFYLRPQDICQDIRLYCKDPSSTEITQSELDTGYLLAVLGRLVKDERYIKRILPEECYVFGDSLTYDGVVCVKFWRFGRWEKVYIDDRIPLANANGARILSYCHGRNELWMTFIEKAWIKFWGGISNIEYGTFHDGHLHLTGGVQDVIYFDKTKLKPGDIYYRMKRGLKQGAIVACAVSTKNDGVYGLTAGDTFVVLDAYQVITQKVLAKELHLLRINDPLGFTNWKGPWSKESNDWTTLSSSNDIRFQKDENDFIMAFRDFLAYMEYVSICSLTPVTIDDDVTSPQQKYCTHLFGEWVGDSAAGSIKILDNPKFIFTVTSKGGKKKEKESLGLSLVQRTRSRTGDRVAIAIRLFKTKQYSQGLLIEEVGETFENSAMQILRTVKVPPGKYIVIGNTQSNGIEKEFLIRIYTSNPVTDLRMLRSNEPLLLLKEDKPINLKDLGFRFDICQEIWGKWSKGFHGDCYLENDFERNPQIDIFVPESDIVLKQTVRFKVLKDWNAEDASLGFRLFRIGPDDEVPKPSYWLFHNWENSVRCRDGSIEGWEWDYLAPTFTLEPGRYCGILYNETRGGSDTAFCIMVMSAVPLEIT</sequence>
<keyword evidence="4" id="KW-0788">Thiol protease</keyword>
<dbReference type="Pfam" id="PF01067">
    <property type="entry name" value="Calpain_III"/>
    <property type="match status" value="1"/>
</dbReference>
<dbReference type="InterPro" id="IPR022682">
    <property type="entry name" value="Calpain_domain_III"/>
</dbReference>
<dbReference type="Pfam" id="PF00648">
    <property type="entry name" value="Peptidase_C2"/>
    <property type="match status" value="1"/>
</dbReference>
<dbReference type="InterPro" id="IPR036213">
    <property type="entry name" value="Calpain_III_sf"/>
</dbReference>
<dbReference type="Gene3D" id="3.90.70.10">
    <property type="entry name" value="Cysteine proteinases"/>
    <property type="match status" value="1"/>
</dbReference>
<evidence type="ECO:0000313" key="7">
    <source>
        <dbReference type="EMBL" id="KAK3108071.1"/>
    </source>
</evidence>
<dbReference type="SMART" id="SM00720">
    <property type="entry name" value="calpain_III"/>
    <property type="match status" value="1"/>
</dbReference>
<dbReference type="PANTHER" id="PTHR10183:SF379">
    <property type="entry name" value="CALPAIN-5"/>
    <property type="match status" value="1"/>
</dbReference>
<evidence type="ECO:0000313" key="8">
    <source>
        <dbReference type="Proteomes" id="UP001186944"/>
    </source>
</evidence>
<accession>A0AA89CDN3</accession>
<evidence type="ECO:0000256" key="1">
    <source>
        <dbReference type="ARBA" id="ARBA00007623"/>
    </source>
</evidence>
<dbReference type="SUPFAM" id="SSF54001">
    <property type="entry name" value="Cysteine proteinases"/>
    <property type="match status" value="1"/>
</dbReference>
<dbReference type="PROSITE" id="PS50203">
    <property type="entry name" value="CALPAIN_CAT"/>
    <property type="match status" value="1"/>
</dbReference>
<keyword evidence="3" id="KW-0378">Hydrolase</keyword>
<evidence type="ECO:0000256" key="4">
    <source>
        <dbReference type="ARBA" id="ARBA00022807"/>
    </source>
</evidence>
<evidence type="ECO:0000256" key="3">
    <source>
        <dbReference type="ARBA" id="ARBA00022801"/>
    </source>
</evidence>
<dbReference type="GO" id="GO:0005737">
    <property type="term" value="C:cytoplasm"/>
    <property type="evidence" value="ECO:0007669"/>
    <property type="project" value="TreeGrafter"/>
</dbReference>
<evidence type="ECO:0000256" key="2">
    <source>
        <dbReference type="ARBA" id="ARBA00022670"/>
    </source>
</evidence>
<dbReference type="PRINTS" id="PR00704">
    <property type="entry name" value="CALPAIN"/>
</dbReference>